<sequence>MNQLSSFDVLLIAHLIGDYLLQTEWMAKYKAERWWPLLAHCFVYTLVVGLISFLWLPTALSWWAILLIFVSHVLMDRRGFVFFWYRRVMRVTDDRNKWLMIMVDQTFHLIILAIAVGMSG</sequence>
<feature type="transmembrane region" description="Helical" evidence="1">
    <location>
        <begin position="34"/>
        <end position="56"/>
    </location>
</feature>
<keyword evidence="1" id="KW-1133">Transmembrane helix</keyword>
<name>A0ABY4WDE1_9BACL</name>
<dbReference type="RefSeq" id="WP_251870371.1">
    <property type="nucleotide sequence ID" value="NZ_CP098755.1"/>
</dbReference>
<dbReference type="Pfam" id="PF11750">
    <property type="entry name" value="DUF3307"/>
    <property type="match status" value="1"/>
</dbReference>
<keyword evidence="1" id="KW-0812">Transmembrane</keyword>
<protein>
    <submittedName>
        <fullName evidence="2">DUF3307 domain-containing protein</fullName>
    </submittedName>
</protein>
<gene>
    <name evidence="2" type="ORF">NDK47_13930</name>
</gene>
<reference evidence="2" key="1">
    <citation type="submission" date="2022-06" db="EMBL/GenBank/DDBJ databases">
        <title>Genome sequencing of Brevibacillus sp. BB3-R1.</title>
        <authorList>
            <person name="Heo J."/>
            <person name="Lee D."/>
            <person name="Won M."/>
            <person name="Han B.-H."/>
            <person name="Hong S.-B."/>
            <person name="Kwon S.-W."/>
        </authorList>
    </citation>
    <scope>NUCLEOTIDE SEQUENCE</scope>
    <source>
        <strain evidence="2">BB3-R1</strain>
    </source>
</reference>
<keyword evidence="3" id="KW-1185">Reference proteome</keyword>
<evidence type="ECO:0000313" key="2">
    <source>
        <dbReference type="EMBL" id="USG63289.1"/>
    </source>
</evidence>
<dbReference type="Proteomes" id="UP001056500">
    <property type="component" value="Chromosome"/>
</dbReference>
<evidence type="ECO:0000313" key="3">
    <source>
        <dbReference type="Proteomes" id="UP001056500"/>
    </source>
</evidence>
<accession>A0ABY4WDE1</accession>
<proteinExistence type="predicted"/>
<dbReference type="InterPro" id="IPR021737">
    <property type="entry name" value="Phage_phiKZ_Orf197"/>
</dbReference>
<feature type="transmembrane region" description="Helical" evidence="1">
    <location>
        <begin position="97"/>
        <end position="118"/>
    </location>
</feature>
<dbReference type="EMBL" id="CP098755">
    <property type="protein sequence ID" value="USG63289.1"/>
    <property type="molecule type" value="Genomic_DNA"/>
</dbReference>
<feature type="transmembrane region" description="Helical" evidence="1">
    <location>
        <begin position="62"/>
        <end position="85"/>
    </location>
</feature>
<organism evidence="2 3">
    <name type="scientific">Brevibacillus ruminantium</name>
    <dbReference type="NCBI Taxonomy" id="2950604"/>
    <lineage>
        <taxon>Bacteria</taxon>
        <taxon>Bacillati</taxon>
        <taxon>Bacillota</taxon>
        <taxon>Bacilli</taxon>
        <taxon>Bacillales</taxon>
        <taxon>Paenibacillaceae</taxon>
        <taxon>Brevibacillus</taxon>
    </lineage>
</organism>
<evidence type="ECO:0000256" key="1">
    <source>
        <dbReference type="SAM" id="Phobius"/>
    </source>
</evidence>
<keyword evidence="1" id="KW-0472">Membrane</keyword>